<proteinExistence type="predicted"/>
<dbReference type="AlphaFoldDB" id="A0A2S7WQ00"/>
<dbReference type="EMBL" id="MSCN01000001">
    <property type="protein sequence ID" value="PQJ79690.1"/>
    <property type="molecule type" value="Genomic_DNA"/>
</dbReference>
<feature type="chain" id="PRO_5015590248" description="BIG2 domain-containing protein" evidence="1">
    <location>
        <begin position="25"/>
        <end position="1124"/>
    </location>
</feature>
<dbReference type="Gene3D" id="2.60.40.1080">
    <property type="match status" value="1"/>
</dbReference>
<reference evidence="3 4" key="1">
    <citation type="submission" date="2016-12" db="EMBL/GenBank/DDBJ databases">
        <title>Trade-off between light-utilization and light-protection in marine flavobacteria.</title>
        <authorList>
            <person name="Kumagai Y."/>
            <person name="Yoshizawa S."/>
            <person name="Kogure K."/>
            <person name="Iwasaki W."/>
        </authorList>
    </citation>
    <scope>NUCLEOTIDE SEQUENCE [LARGE SCALE GENOMIC DNA]</scope>
    <source>
        <strain evidence="3 4">NBRC 108759</strain>
    </source>
</reference>
<organism evidence="3 4">
    <name type="scientific">Polaribacter porphyrae</name>
    <dbReference type="NCBI Taxonomy" id="1137780"/>
    <lineage>
        <taxon>Bacteria</taxon>
        <taxon>Pseudomonadati</taxon>
        <taxon>Bacteroidota</taxon>
        <taxon>Flavobacteriia</taxon>
        <taxon>Flavobacteriales</taxon>
        <taxon>Flavobacteriaceae</taxon>
    </lineage>
</organism>
<dbReference type="SUPFAM" id="SSF50939">
    <property type="entry name" value="Sialidases"/>
    <property type="match status" value="1"/>
</dbReference>
<evidence type="ECO:0000256" key="1">
    <source>
        <dbReference type="SAM" id="SignalP"/>
    </source>
</evidence>
<evidence type="ECO:0000313" key="3">
    <source>
        <dbReference type="EMBL" id="PQJ79690.1"/>
    </source>
</evidence>
<accession>A0A2S7WQ00</accession>
<dbReference type="OrthoDB" id="9765926at2"/>
<dbReference type="InterPro" id="IPR003343">
    <property type="entry name" value="Big_2"/>
</dbReference>
<feature type="domain" description="BIG2" evidence="2">
    <location>
        <begin position="487"/>
        <end position="521"/>
    </location>
</feature>
<gene>
    <name evidence="3" type="ORF">BTO18_11120</name>
</gene>
<dbReference type="RefSeq" id="WP_105016285.1">
    <property type="nucleotide sequence ID" value="NZ_MSCN01000001.1"/>
</dbReference>
<dbReference type="InterPro" id="IPR036278">
    <property type="entry name" value="Sialidase_sf"/>
</dbReference>
<sequence length="1124" mass="123183">MRKIKKIITSFLLILILFANNIHSQTAVFSDVEVSDFGNSNGIGSANTSRNVATDSNGNIYVVYANGTEIRLAKSINNGESFLPSILIANSISLEPEINVSQSNIIYIAWTENTSVFFTKSVNLGDSFSNARVIGDSIAGNIHIASYANNIYLINQQGKKLFSNDNNGTGNFNEINTGVSMVYADVLIDLNGIVYTPMDNPDLLLFESTDQGQSLTSTTLIPSGKVYFSSYALSDSPNGTFIFVAGGDLDGDPTVPSTSGYRINTKTGVLQTITFGKNTITPEGRTLYADNKGALIDGYRADNGDLMISVSANQGISFETPIVVANGGSHNIARSSKTNHVLVVYEKNGSIFLSTYTDVLKNIEITTPSPISLCSSENFDISFKLFGDFDQNTLFVASLSDENGNFTNTIEIGSVRTNTDGIINCNLPANLVSSGDYRIQIESASNFLQSNPINLQLKATSIAGDFNICLTETTQLIGGGTPRISNPWASSNSAIATIDNNGIVTAVASGIVKISYFTNDGCTSEIDFQVFDLPIINSNVTLNQCDNDSDGFSSFNLNEVKEKIVTNKDNYTITFFEEKNLAENNSSPIQNSTAYINEIASNDIICARVENNNGCLRISEVNLIISTTQIPLNFSKIFYECDDGVNLNDGIATFDFSSVTNDIINIFPTNQQLDITYYKNENDALAEENKITNVDNYQNTSSPNQQTIYIRVDSKVDNSCLGLGAHITLNVENVPVANMVNLDPECDNDRDGLFSFDTSAIQSTIIGSQNNVAVSYFDETGNQLSSPLPNPFITDSQKITARITNTNSQDKDGQCYDETTIDFVVNTVPIANPILPLEVCDDDFDGITNFDTSTIENTILGSQTGLIVKYFDENNNTLPSPLPNPFASSTQTIKVRLENPIYDVCFEETTIDFIVNEKPSFNLITDDIICMDNNPRLGIQIDNPLGNYSYTWRDESNVIVGTTAAVDVFEGGVYSVIATSDKGCNSDELSIRIRESSISTININDIEVQDDSENNFIRINTQNLGLGDYEFRLLDENSNILFDYQDDTLFENLEGGIYTVEVNDKNNCGSQTFEIALISFPKFFTPNSDNQNDFWQIKGISKSFYKSGIITVLIDMVKWFLNLQ</sequence>
<dbReference type="SUPFAM" id="SSF49373">
    <property type="entry name" value="Invasin/intimin cell-adhesion fragments"/>
    <property type="match status" value="1"/>
</dbReference>
<dbReference type="Proteomes" id="UP000238882">
    <property type="component" value="Unassembled WGS sequence"/>
</dbReference>
<protein>
    <recommendedName>
        <fullName evidence="2">BIG2 domain-containing protein</fullName>
    </recommendedName>
</protein>
<evidence type="ECO:0000259" key="2">
    <source>
        <dbReference type="Pfam" id="PF02368"/>
    </source>
</evidence>
<dbReference type="InterPro" id="IPR008964">
    <property type="entry name" value="Invasin/intimin_cell_adhesion"/>
</dbReference>
<name>A0A2S7WQ00_9FLAO</name>
<evidence type="ECO:0000313" key="4">
    <source>
        <dbReference type="Proteomes" id="UP000238882"/>
    </source>
</evidence>
<keyword evidence="1" id="KW-0732">Signal</keyword>
<dbReference type="Pfam" id="PF02368">
    <property type="entry name" value="Big_2"/>
    <property type="match status" value="1"/>
</dbReference>
<keyword evidence="4" id="KW-1185">Reference proteome</keyword>
<feature type="signal peptide" evidence="1">
    <location>
        <begin position="1"/>
        <end position="24"/>
    </location>
</feature>
<comment type="caution">
    <text evidence="3">The sequence shown here is derived from an EMBL/GenBank/DDBJ whole genome shotgun (WGS) entry which is preliminary data.</text>
</comment>